<dbReference type="STRING" id="578942.SAMN05216289_1672"/>
<evidence type="ECO:0000313" key="2">
    <source>
        <dbReference type="Proteomes" id="UP000198575"/>
    </source>
</evidence>
<dbReference type="OrthoDB" id="4956084at2"/>
<protein>
    <submittedName>
        <fullName evidence="1">IS66 Orf2 like protein</fullName>
    </submittedName>
</protein>
<dbReference type="Pfam" id="PF05717">
    <property type="entry name" value="TnpB_IS66"/>
    <property type="match status" value="1"/>
</dbReference>
<dbReference type="AlphaFoldDB" id="A0A1I5BD21"/>
<proteinExistence type="predicted"/>
<gene>
    <name evidence="1" type="ORF">SAMN05216289_1672</name>
</gene>
<accession>A0A1I5BD21</accession>
<dbReference type="NCBIfam" id="NF033819">
    <property type="entry name" value="IS66_TnpB"/>
    <property type="match status" value="1"/>
</dbReference>
<reference evidence="1 2" key="1">
    <citation type="submission" date="2016-10" db="EMBL/GenBank/DDBJ databases">
        <authorList>
            <person name="de Groot N.N."/>
        </authorList>
    </citation>
    <scope>NUCLEOTIDE SEQUENCE [LARGE SCALE GENOMIC DNA]</scope>
    <source>
        <strain evidence="1 2">CGMCC 1.7659</strain>
    </source>
</reference>
<evidence type="ECO:0000313" key="1">
    <source>
        <dbReference type="EMBL" id="SFN72421.1"/>
    </source>
</evidence>
<dbReference type="RefSeq" id="WP_092411119.1">
    <property type="nucleotide sequence ID" value="NZ_FOVF01000067.1"/>
</dbReference>
<name>A0A1I5BD21_9GAMM</name>
<dbReference type="EMBL" id="FOVF01000067">
    <property type="protein sequence ID" value="SFN72421.1"/>
    <property type="molecule type" value="Genomic_DNA"/>
</dbReference>
<keyword evidence="2" id="KW-1185">Reference proteome</keyword>
<dbReference type="PANTHER" id="PTHR36455:SF1">
    <property type="entry name" value="BLR8292 PROTEIN"/>
    <property type="match status" value="1"/>
</dbReference>
<dbReference type="Proteomes" id="UP000198575">
    <property type="component" value="Unassembled WGS sequence"/>
</dbReference>
<dbReference type="PANTHER" id="PTHR36455">
    <property type="match status" value="1"/>
</dbReference>
<sequence>MLMPSGWWLVTAPMDLRCGMDRLLVHVREHLDRDPLDGGAYVFRNRAATRIKVLCCDAQGTWLAVRRLQQGRFIWPLAGARTWSLQAEQFAWLCAGVDWRRLSAQKGLAPRV</sequence>
<organism evidence="1 2">
    <name type="scientific">Dokdonella immobilis</name>
    <dbReference type="NCBI Taxonomy" id="578942"/>
    <lineage>
        <taxon>Bacteria</taxon>
        <taxon>Pseudomonadati</taxon>
        <taxon>Pseudomonadota</taxon>
        <taxon>Gammaproteobacteria</taxon>
        <taxon>Lysobacterales</taxon>
        <taxon>Rhodanobacteraceae</taxon>
        <taxon>Dokdonella</taxon>
    </lineage>
</organism>
<dbReference type="InterPro" id="IPR008878">
    <property type="entry name" value="Transposase_IS66_Orf2"/>
</dbReference>